<dbReference type="EMBL" id="JBHSFH010000004">
    <property type="protein sequence ID" value="MFC4494078.1"/>
    <property type="molecule type" value="Genomic_DNA"/>
</dbReference>
<comment type="caution">
    <text evidence="1">The sequence shown here is derived from an EMBL/GenBank/DDBJ whole genome shotgun (WGS) entry which is preliminary data.</text>
</comment>
<sequence>MDEWDDTDDLEELDPRWEWVDVSTYGDPGPVFLKGTCNHLTPLLVASPIEIESRLCPDCEAQLPAALPL</sequence>
<name>A0ABV9A2F7_9ACTN</name>
<proteinExistence type="predicted"/>
<evidence type="ECO:0000313" key="2">
    <source>
        <dbReference type="Proteomes" id="UP001595997"/>
    </source>
</evidence>
<gene>
    <name evidence="1" type="ORF">ACFPA8_08020</name>
</gene>
<dbReference type="RefSeq" id="WP_386444376.1">
    <property type="nucleotide sequence ID" value="NZ_JBHSFH010000004.1"/>
</dbReference>
<accession>A0ABV9A2F7</accession>
<organism evidence="1 2">
    <name type="scientific">Streptomyces ovatisporus</name>
    <dbReference type="NCBI Taxonomy" id="1128682"/>
    <lineage>
        <taxon>Bacteria</taxon>
        <taxon>Bacillati</taxon>
        <taxon>Actinomycetota</taxon>
        <taxon>Actinomycetes</taxon>
        <taxon>Kitasatosporales</taxon>
        <taxon>Streptomycetaceae</taxon>
        <taxon>Streptomyces</taxon>
    </lineage>
</organism>
<keyword evidence="2" id="KW-1185">Reference proteome</keyword>
<dbReference type="Proteomes" id="UP001595997">
    <property type="component" value="Unassembled WGS sequence"/>
</dbReference>
<reference evidence="2" key="1">
    <citation type="journal article" date="2019" name="Int. J. Syst. Evol. Microbiol.">
        <title>The Global Catalogue of Microorganisms (GCM) 10K type strain sequencing project: providing services to taxonomists for standard genome sequencing and annotation.</title>
        <authorList>
            <consortium name="The Broad Institute Genomics Platform"/>
            <consortium name="The Broad Institute Genome Sequencing Center for Infectious Disease"/>
            <person name="Wu L."/>
            <person name="Ma J."/>
        </authorList>
    </citation>
    <scope>NUCLEOTIDE SEQUENCE [LARGE SCALE GENOMIC DNA]</scope>
    <source>
        <strain evidence="2">CGMCC 4.7357</strain>
    </source>
</reference>
<protein>
    <submittedName>
        <fullName evidence="1">Uncharacterized protein</fullName>
    </submittedName>
</protein>
<evidence type="ECO:0000313" key="1">
    <source>
        <dbReference type="EMBL" id="MFC4494078.1"/>
    </source>
</evidence>